<proteinExistence type="predicted"/>
<dbReference type="OrthoDB" id="7871868at2"/>
<evidence type="ECO:0000313" key="3">
    <source>
        <dbReference type="Proteomes" id="UP000186684"/>
    </source>
</evidence>
<organism evidence="2 3">
    <name type="scientific">Roseivivax lentus</name>
    <dbReference type="NCBI Taxonomy" id="633194"/>
    <lineage>
        <taxon>Bacteria</taxon>
        <taxon>Pseudomonadati</taxon>
        <taxon>Pseudomonadota</taxon>
        <taxon>Alphaproteobacteria</taxon>
        <taxon>Rhodobacterales</taxon>
        <taxon>Roseobacteraceae</taxon>
        <taxon>Roseivivax</taxon>
    </lineage>
</organism>
<feature type="transmembrane region" description="Helical" evidence="1">
    <location>
        <begin position="21"/>
        <end position="42"/>
    </location>
</feature>
<keyword evidence="1" id="KW-1133">Transmembrane helix</keyword>
<reference evidence="3" key="1">
    <citation type="submission" date="2017-01" db="EMBL/GenBank/DDBJ databases">
        <authorList>
            <person name="Varghese N."/>
            <person name="Submissions S."/>
        </authorList>
    </citation>
    <scope>NUCLEOTIDE SEQUENCE [LARGE SCALE GENOMIC DNA]</scope>
    <source>
        <strain evidence="3">DSM 29430</strain>
    </source>
</reference>
<accession>A0A1N7LAX6</accession>
<keyword evidence="1" id="KW-0472">Membrane</keyword>
<feature type="transmembrane region" description="Helical" evidence="1">
    <location>
        <begin position="115"/>
        <end position="134"/>
    </location>
</feature>
<keyword evidence="1" id="KW-0812">Transmembrane</keyword>
<dbReference type="RefSeq" id="WP_076446068.1">
    <property type="nucleotide sequence ID" value="NZ_FTOQ01000002.1"/>
</dbReference>
<evidence type="ECO:0000256" key="1">
    <source>
        <dbReference type="SAM" id="Phobius"/>
    </source>
</evidence>
<dbReference type="AlphaFoldDB" id="A0A1N7LAX6"/>
<evidence type="ECO:0000313" key="2">
    <source>
        <dbReference type="EMBL" id="SIS70953.1"/>
    </source>
</evidence>
<dbReference type="Proteomes" id="UP000186684">
    <property type="component" value="Unassembled WGS sequence"/>
</dbReference>
<gene>
    <name evidence="2" type="ORF">SAMN05421759_102531</name>
</gene>
<name>A0A1N7LAX6_9RHOB</name>
<protein>
    <submittedName>
        <fullName evidence="2">Uncharacterized protein</fullName>
    </submittedName>
</protein>
<keyword evidence="3" id="KW-1185">Reference proteome</keyword>
<feature type="transmembrane region" description="Helical" evidence="1">
    <location>
        <begin position="62"/>
        <end position="81"/>
    </location>
</feature>
<sequence length="140" mass="15696">MTDFEKFKEFRNEITYEANLISQRVGWFITSQSFLFGALALSANRANGQIESFRGSLLFPEIPIVAILICLSSILMILASFERAGEFRDKIVTLTEKNAELRDLVSQRADFIAQLGRVLTLAVPIAVLIIWLSIVSEAAR</sequence>
<dbReference type="EMBL" id="FTOQ01000002">
    <property type="protein sequence ID" value="SIS70953.1"/>
    <property type="molecule type" value="Genomic_DNA"/>
</dbReference>